<dbReference type="CDD" id="cd03379">
    <property type="entry name" value="beta_CA_cladeD"/>
    <property type="match status" value="1"/>
</dbReference>
<dbReference type="Proteomes" id="UP001428817">
    <property type="component" value="Unassembled WGS sequence"/>
</dbReference>
<evidence type="ECO:0000256" key="6">
    <source>
        <dbReference type="ARBA" id="ARBA00024993"/>
    </source>
</evidence>
<dbReference type="PANTHER" id="PTHR43175:SF3">
    <property type="entry name" value="CARBON DISULFIDE HYDROLASE"/>
    <property type="match status" value="1"/>
</dbReference>
<evidence type="ECO:0000313" key="9">
    <source>
        <dbReference type="EMBL" id="GAA5170170.1"/>
    </source>
</evidence>
<evidence type="ECO:0000313" key="10">
    <source>
        <dbReference type="Proteomes" id="UP001428817"/>
    </source>
</evidence>
<reference evidence="10" key="1">
    <citation type="journal article" date="2019" name="Int. J. Syst. Evol. Microbiol.">
        <title>The Global Catalogue of Microorganisms (GCM) 10K type strain sequencing project: providing services to taxonomists for standard genome sequencing and annotation.</title>
        <authorList>
            <consortium name="The Broad Institute Genomics Platform"/>
            <consortium name="The Broad Institute Genome Sequencing Center for Infectious Disease"/>
            <person name="Wu L."/>
            <person name="Ma J."/>
        </authorList>
    </citation>
    <scope>NUCLEOTIDE SEQUENCE [LARGE SCALE GENOMIC DNA]</scope>
    <source>
        <strain evidence="10">JCM 18303</strain>
    </source>
</reference>
<evidence type="ECO:0000256" key="1">
    <source>
        <dbReference type="ARBA" id="ARBA00001947"/>
    </source>
</evidence>
<accession>A0ABP9R105</accession>
<dbReference type="SMART" id="SM00947">
    <property type="entry name" value="Pro_CA"/>
    <property type="match status" value="1"/>
</dbReference>
<dbReference type="EC" id="4.2.1.1" evidence="3"/>
<organism evidence="9 10">
    <name type="scientific">Pseudonocardia eucalypti</name>
    <dbReference type="NCBI Taxonomy" id="648755"/>
    <lineage>
        <taxon>Bacteria</taxon>
        <taxon>Bacillati</taxon>
        <taxon>Actinomycetota</taxon>
        <taxon>Actinomycetes</taxon>
        <taxon>Pseudonocardiales</taxon>
        <taxon>Pseudonocardiaceae</taxon>
        <taxon>Pseudonocardia</taxon>
    </lineage>
</organism>
<keyword evidence="4" id="KW-0479">Metal-binding</keyword>
<comment type="catalytic activity">
    <reaction evidence="7">
        <text>hydrogencarbonate + H(+) = CO2 + H2O</text>
        <dbReference type="Rhea" id="RHEA:10748"/>
        <dbReference type="ChEBI" id="CHEBI:15377"/>
        <dbReference type="ChEBI" id="CHEBI:15378"/>
        <dbReference type="ChEBI" id="CHEBI:16526"/>
        <dbReference type="ChEBI" id="CHEBI:17544"/>
        <dbReference type="EC" id="4.2.1.1"/>
    </reaction>
</comment>
<evidence type="ECO:0000256" key="4">
    <source>
        <dbReference type="ARBA" id="ARBA00022723"/>
    </source>
</evidence>
<dbReference type="SUPFAM" id="SSF53056">
    <property type="entry name" value="beta-carbonic anhydrase, cab"/>
    <property type="match status" value="1"/>
</dbReference>
<dbReference type="RefSeq" id="WP_185063567.1">
    <property type="nucleotide sequence ID" value="NZ_BAABJP010000043.1"/>
</dbReference>
<evidence type="ECO:0000256" key="5">
    <source>
        <dbReference type="ARBA" id="ARBA00022833"/>
    </source>
</evidence>
<dbReference type="Gene3D" id="3.40.1050.10">
    <property type="entry name" value="Carbonic anhydrase"/>
    <property type="match status" value="1"/>
</dbReference>
<proteinExistence type="inferred from homology"/>
<gene>
    <name evidence="9" type="primary">canA</name>
    <name evidence="9" type="ORF">GCM10023321_66940</name>
</gene>
<evidence type="ECO:0000256" key="8">
    <source>
        <dbReference type="SAM" id="MobiDB-lite"/>
    </source>
</evidence>
<comment type="similarity">
    <text evidence="2">Belongs to the beta-class carbonic anhydrase family.</text>
</comment>
<dbReference type="InterPro" id="IPR036874">
    <property type="entry name" value="Carbonic_anhydrase_sf"/>
</dbReference>
<protein>
    <recommendedName>
        <fullName evidence="3">carbonic anhydrase</fullName>
        <ecNumber evidence="3">4.2.1.1</ecNumber>
    </recommendedName>
</protein>
<dbReference type="InterPro" id="IPR001765">
    <property type="entry name" value="Carbonic_anhydrase"/>
</dbReference>
<name>A0ABP9R105_9PSEU</name>
<keyword evidence="10" id="KW-1185">Reference proteome</keyword>
<comment type="cofactor">
    <cofactor evidence="1">
        <name>Zn(2+)</name>
        <dbReference type="ChEBI" id="CHEBI:29105"/>
    </cofactor>
</comment>
<comment type="caution">
    <text evidence="9">The sequence shown here is derived from an EMBL/GenBank/DDBJ whole genome shotgun (WGS) entry which is preliminary data.</text>
</comment>
<dbReference type="PANTHER" id="PTHR43175">
    <property type="entry name" value="CARBONIC ANHYDRASE"/>
    <property type="match status" value="1"/>
</dbReference>
<evidence type="ECO:0000256" key="3">
    <source>
        <dbReference type="ARBA" id="ARBA00012925"/>
    </source>
</evidence>
<comment type="function">
    <text evidence="6">Catalyzes the reversible hydration of carbon dioxide to form bicarbonate.</text>
</comment>
<dbReference type="Pfam" id="PF00484">
    <property type="entry name" value="Pro_CA"/>
    <property type="match status" value="1"/>
</dbReference>
<sequence length="180" mass="19311">MSLDELLSRRPNPAGVVRNLSAPPIERLAIVTCMDARIAAFGVFGLRLGDAHIIRNAGAAVTSDVIRSLAISQRKLGTRNVILMAHTGCGMLSFTDDEFISELTDATGQPPTWRPGTFSDPVQHVRHGIAQLRTSPFLHADTVVRGFVFDLQTGSVDEVRDEAPVPATRKPARAEAASSG</sequence>
<evidence type="ECO:0000256" key="7">
    <source>
        <dbReference type="ARBA" id="ARBA00048348"/>
    </source>
</evidence>
<evidence type="ECO:0000256" key="2">
    <source>
        <dbReference type="ARBA" id="ARBA00006217"/>
    </source>
</evidence>
<keyword evidence="5" id="KW-0862">Zinc</keyword>
<dbReference type="EMBL" id="BAABJP010000043">
    <property type="protein sequence ID" value="GAA5170170.1"/>
    <property type="molecule type" value="Genomic_DNA"/>
</dbReference>
<feature type="region of interest" description="Disordered" evidence="8">
    <location>
        <begin position="161"/>
        <end position="180"/>
    </location>
</feature>